<evidence type="ECO:0000313" key="4">
    <source>
        <dbReference type="EMBL" id="CUT04189.1"/>
    </source>
</evidence>
<accession>A0A656CWL7</accession>
<keyword evidence="4" id="KW-0966">Cell projection</keyword>
<feature type="domain" description="Anti-sigma-28 factor FlgM C-terminal" evidence="2">
    <location>
        <begin position="29"/>
        <end position="75"/>
    </location>
</feature>
<feature type="region of interest" description="Disordered" evidence="1">
    <location>
        <begin position="1"/>
        <end position="27"/>
    </location>
</feature>
<keyword evidence="5" id="KW-1185">Reference proteome</keyword>
<gene>
    <name evidence="4" type="ORF">JGI24_01443</name>
    <name evidence="3" type="ORF">JGI25_00282</name>
</gene>
<dbReference type="Pfam" id="PF04316">
    <property type="entry name" value="FlgM"/>
    <property type="match status" value="1"/>
</dbReference>
<dbReference type="EMBL" id="CZVV01000010">
    <property type="protein sequence ID" value="CUS97567.1"/>
    <property type="molecule type" value="Genomic_DNA"/>
</dbReference>
<keyword evidence="4" id="KW-0969">Cilium</keyword>
<evidence type="ECO:0000259" key="2">
    <source>
        <dbReference type="Pfam" id="PF04316"/>
    </source>
</evidence>
<dbReference type="InterPro" id="IPR031316">
    <property type="entry name" value="FlgM_C"/>
</dbReference>
<protein>
    <submittedName>
        <fullName evidence="4">Negative regulator of flagellin synthesis FlgM</fullName>
    </submittedName>
</protein>
<evidence type="ECO:0000256" key="1">
    <source>
        <dbReference type="SAM" id="MobiDB-lite"/>
    </source>
</evidence>
<dbReference type="EMBL" id="CZVU01000084">
    <property type="protein sequence ID" value="CUT04189.1"/>
    <property type="molecule type" value="Genomic_DNA"/>
</dbReference>
<organism evidence="4 5">
    <name type="scientific">Kryptobacter tengchongensis</name>
    <dbReference type="NCBI Taxonomy" id="1643429"/>
    <lineage>
        <taxon>Bacteria</taxon>
        <taxon>Pseudomonadati</taxon>
        <taxon>Candidatus Kryptoniota</taxon>
        <taxon>Candidatus Kryptobacter</taxon>
    </lineage>
</organism>
<dbReference type="RefSeq" id="WP_072150763.1">
    <property type="nucleotide sequence ID" value="NZ_CZVH01000019.1"/>
</dbReference>
<evidence type="ECO:0000313" key="6">
    <source>
        <dbReference type="Proteomes" id="UP000243105"/>
    </source>
</evidence>
<proteinExistence type="predicted"/>
<dbReference type="Proteomes" id="UP000243065">
    <property type="component" value="Unassembled WGS sequence"/>
</dbReference>
<reference evidence="5 6" key="1">
    <citation type="submission" date="2015-11" db="EMBL/GenBank/DDBJ databases">
        <authorList>
            <person name="Varghese N."/>
        </authorList>
    </citation>
    <scope>NUCLEOTIDE SEQUENCE [LARGE SCALE GENOMIC DNA]</scope>
    <source>
        <strain evidence="4 5">JGI-24</strain>
        <strain evidence="3 6">JGI-25</strain>
    </source>
</reference>
<dbReference type="AlphaFoldDB" id="A0A656CWL7"/>
<evidence type="ECO:0000313" key="3">
    <source>
        <dbReference type="EMBL" id="CUS97567.1"/>
    </source>
</evidence>
<dbReference type="Proteomes" id="UP000243105">
    <property type="component" value="Unassembled WGS sequence"/>
</dbReference>
<dbReference type="OrthoDB" id="9809107at2"/>
<evidence type="ECO:0000313" key="5">
    <source>
        <dbReference type="Proteomes" id="UP000243065"/>
    </source>
</evidence>
<sequence length="82" mass="9434">MKINEISGKIPLPEENSGKGAQKLGDKKDKIEISGEAKELYKLTRIEKIEEIRKRVDAGFYNSDDVIDKVAEKIYEHLKMNR</sequence>
<dbReference type="InterPro" id="IPR035890">
    <property type="entry name" value="Anti-sigma-28_factor_FlgM_sf"/>
</dbReference>
<keyword evidence="4" id="KW-0282">Flagellum</keyword>
<dbReference type="SUPFAM" id="SSF101498">
    <property type="entry name" value="Anti-sigma factor FlgM"/>
    <property type="match status" value="1"/>
</dbReference>
<name>A0A656CWL7_KRYT1</name>